<name>A0ABR3M1U5_9TELE</name>
<evidence type="ECO:0000313" key="1">
    <source>
        <dbReference type="EMBL" id="KAL1259100.1"/>
    </source>
</evidence>
<dbReference type="EMBL" id="JAYMGO010000016">
    <property type="protein sequence ID" value="KAL1259100.1"/>
    <property type="molecule type" value="Genomic_DNA"/>
</dbReference>
<dbReference type="Proteomes" id="UP001558613">
    <property type="component" value="Unassembled WGS sequence"/>
</dbReference>
<reference evidence="1 2" key="1">
    <citation type="submission" date="2023-09" db="EMBL/GenBank/DDBJ databases">
        <authorList>
            <person name="Wang M."/>
        </authorList>
    </citation>
    <scope>NUCLEOTIDE SEQUENCE [LARGE SCALE GENOMIC DNA]</scope>
    <source>
        <strain evidence="1">GT-2023</strain>
        <tissue evidence="1">Liver</tissue>
    </source>
</reference>
<sequence length="179" mass="19719">MSVCRNSVHPTSLTGIICSSDVHESDPAETLWLWHCFRYFVLEANTHLGASKEGPGWSDQPTLVDLAQLVADEGQTGPEVLSEPMFLTKNSTALLSLSASSAEPGFPMDSWGPQFIFPHKGREKPVVQQANCQQELLQDYCIFHPNCSTITRALALTNPDICVPAAAELRFLRLHVDVQ</sequence>
<organism evidence="1 2">
    <name type="scientific">Cirrhinus molitorella</name>
    <name type="common">mud carp</name>
    <dbReference type="NCBI Taxonomy" id="172907"/>
    <lineage>
        <taxon>Eukaryota</taxon>
        <taxon>Metazoa</taxon>
        <taxon>Chordata</taxon>
        <taxon>Craniata</taxon>
        <taxon>Vertebrata</taxon>
        <taxon>Euteleostomi</taxon>
        <taxon>Actinopterygii</taxon>
        <taxon>Neopterygii</taxon>
        <taxon>Teleostei</taxon>
        <taxon>Ostariophysi</taxon>
        <taxon>Cypriniformes</taxon>
        <taxon>Cyprinidae</taxon>
        <taxon>Labeoninae</taxon>
        <taxon>Labeonini</taxon>
        <taxon>Cirrhinus</taxon>
    </lineage>
</organism>
<proteinExistence type="predicted"/>
<comment type="caution">
    <text evidence="1">The sequence shown here is derived from an EMBL/GenBank/DDBJ whole genome shotgun (WGS) entry which is preliminary data.</text>
</comment>
<protein>
    <submittedName>
        <fullName evidence="1">Uncharacterized protein</fullName>
    </submittedName>
</protein>
<keyword evidence="2" id="KW-1185">Reference proteome</keyword>
<accession>A0ABR3M1U5</accession>
<evidence type="ECO:0000313" key="2">
    <source>
        <dbReference type="Proteomes" id="UP001558613"/>
    </source>
</evidence>
<gene>
    <name evidence="1" type="ORF">QQF64_009677</name>
</gene>